<gene>
    <name evidence="2" type="ordered locus">ASA_3507</name>
</gene>
<dbReference type="KEGG" id="asa:ASA_3507"/>
<evidence type="ECO:0000313" key="2">
    <source>
        <dbReference type="EMBL" id="ABO91475.1"/>
    </source>
</evidence>
<dbReference type="Proteomes" id="UP000000225">
    <property type="component" value="Chromosome"/>
</dbReference>
<organism evidence="2 3">
    <name type="scientific">Aeromonas salmonicida (strain A449)</name>
    <dbReference type="NCBI Taxonomy" id="382245"/>
    <lineage>
        <taxon>Bacteria</taxon>
        <taxon>Pseudomonadati</taxon>
        <taxon>Pseudomonadota</taxon>
        <taxon>Gammaproteobacteria</taxon>
        <taxon>Aeromonadales</taxon>
        <taxon>Aeromonadaceae</taxon>
        <taxon>Aeromonas</taxon>
    </lineage>
</organism>
<dbReference type="CDD" id="cd24066">
    <property type="entry name" value="ASKHA_NBD_ROK_EcFRK-like"/>
    <property type="match status" value="1"/>
</dbReference>
<dbReference type="AlphaFoldDB" id="A4SRF3"/>
<dbReference type="InterPro" id="IPR043129">
    <property type="entry name" value="ATPase_NBD"/>
</dbReference>
<dbReference type="PROSITE" id="PS01125">
    <property type="entry name" value="ROK"/>
    <property type="match status" value="1"/>
</dbReference>
<dbReference type="InterPro" id="IPR000600">
    <property type="entry name" value="ROK"/>
</dbReference>
<sequence>MAGDRMSKKSLDWGIDLGGTKCECVVLDGDEVLLRHRIPTERQGGYQHMIGQIVKLVEECAVKLSQRPTIIGMGTPGARDPQTGVMKNCNTTELNGKPFKEDLERRLGVPVLIANDANCFALAETHLGAVRQHHPDAKVVFGIIMGTGVGSGIVINGSILNGHHGIAGEWGHNVLSPDGPECYCGKRGCVETLISGPALEAWYQAKTKRHLSLAQIAATTAYDHVAKLTIDRLHLLFGQALANVVNILDPDVIVIGGGVGNVQSLYSAGRQTILPFLFNPRFATPIIAPALGDSAGVFGAALLARGVFHDALLS</sequence>
<name>A4SRF3_AERS4</name>
<dbReference type="eggNOG" id="COG1940">
    <property type="taxonomic scope" value="Bacteria"/>
</dbReference>
<reference evidence="3" key="1">
    <citation type="journal article" date="2008" name="BMC Genomics">
        <title>The genome of Aeromonas salmonicida subsp. salmonicida A449: insights into the evolution of a fish pathogen.</title>
        <authorList>
            <person name="Reith M.E."/>
            <person name="Singh R.K."/>
            <person name="Curtis B."/>
            <person name="Boyd J.M."/>
            <person name="Bouevitch A."/>
            <person name="Kimball J."/>
            <person name="Munholland J."/>
            <person name="Murphy C."/>
            <person name="Sarty D."/>
            <person name="Williams J."/>
            <person name="Nash J.H."/>
            <person name="Johnson S.C."/>
            <person name="Brown L.L."/>
        </authorList>
    </citation>
    <scope>NUCLEOTIDE SEQUENCE [LARGE SCALE GENOMIC DNA]</scope>
    <source>
        <strain evidence="3">A449</strain>
    </source>
</reference>
<dbReference type="Pfam" id="PF00480">
    <property type="entry name" value="ROK"/>
    <property type="match status" value="1"/>
</dbReference>
<dbReference type="PANTHER" id="PTHR18964:SF174">
    <property type="entry name" value="D-ALLOSE KINASE-RELATED"/>
    <property type="match status" value="1"/>
</dbReference>
<dbReference type="HOGENOM" id="CLU_036604_0_3_6"/>
<evidence type="ECO:0000313" key="3">
    <source>
        <dbReference type="Proteomes" id="UP000000225"/>
    </source>
</evidence>
<proteinExistence type="predicted"/>
<dbReference type="EMBL" id="CP000644">
    <property type="protein sequence ID" value="ABO91475.1"/>
    <property type="molecule type" value="Genomic_DNA"/>
</dbReference>
<protein>
    <submittedName>
        <fullName evidence="2">ROK family protein</fullName>
    </submittedName>
</protein>
<dbReference type="SUPFAM" id="SSF53067">
    <property type="entry name" value="Actin-like ATPase domain"/>
    <property type="match status" value="1"/>
</dbReference>
<dbReference type="PANTHER" id="PTHR18964">
    <property type="entry name" value="ROK (REPRESSOR, ORF, KINASE) FAMILY"/>
    <property type="match status" value="1"/>
</dbReference>
<dbReference type="InterPro" id="IPR049874">
    <property type="entry name" value="ROK_cs"/>
</dbReference>
<keyword evidence="1" id="KW-0119">Carbohydrate metabolism</keyword>
<dbReference type="Gene3D" id="3.30.420.40">
    <property type="match status" value="2"/>
</dbReference>
<evidence type="ECO:0000256" key="1">
    <source>
        <dbReference type="ARBA" id="ARBA00023277"/>
    </source>
</evidence>
<dbReference type="STRING" id="29491.GCA_000820065_02053"/>
<dbReference type="GO" id="GO:0004396">
    <property type="term" value="F:hexokinase activity"/>
    <property type="evidence" value="ECO:0007669"/>
    <property type="project" value="TreeGrafter"/>
</dbReference>
<accession>A4SRF3</accession>